<sequence>MTRHDVLLKVSALFGFAFGLGLGVYQTFTLDPMISTMHDGVPYWMRVTHIHILGLSLVTFVLSFVIDDAFESHRGKVAWLTVLGQWGTPLTLYPVVALGIVVFGPIHNLVSLLTFVVVLAFAVAYARSWSQVSEPDR</sequence>
<dbReference type="Pfam" id="PF26248">
    <property type="entry name" value="DUF8059"/>
    <property type="match status" value="1"/>
</dbReference>
<dbReference type="OrthoDB" id="383893at2157"/>
<dbReference type="InterPro" id="IPR058372">
    <property type="entry name" value="DUF8059"/>
</dbReference>
<protein>
    <recommendedName>
        <fullName evidence="2">DUF8059 domain-containing protein</fullName>
    </recommendedName>
</protein>
<dbReference type="Proteomes" id="UP000273828">
    <property type="component" value="Unassembled WGS sequence"/>
</dbReference>
<name>A0A3N6MFN2_9EURY</name>
<feature type="transmembrane region" description="Helical" evidence="1">
    <location>
        <begin position="48"/>
        <end position="66"/>
    </location>
</feature>
<keyword evidence="1" id="KW-0812">Transmembrane</keyword>
<dbReference type="AlphaFoldDB" id="A0A3N6MFN2"/>
<feature type="domain" description="DUF8059" evidence="2">
    <location>
        <begin position="7"/>
        <end position="123"/>
    </location>
</feature>
<feature type="transmembrane region" description="Helical" evidence="1">
    <location>
        <begin position="109"/>
        <end position="127"/>
    </location>
</feature>
<evidence type="ECO:0000313" key="4">
    <source>
        <dbReference type="Proteomes" id="UP000273828"/>
    </source>
</evidence>
<feature type="transmembrane region" description="Helical" evidence="1">
    <location>
        <begin position="78"/>
        <end position="103"/>
    </location>
</feature>
<dbReference type="EMBL" id="REFY01000001">
    <property type="protein sequence ID" value="RQG92716.1"/>
    <property type="molecule type" value="Genomic_DNA"/>
</dbReference>
<comment type="caution">
    <text evidence="3">The sequence shown here is derived from an EMBL/GenBank/DDBJ whole genome shotgun (WGS) entry which is preliminary data.</text>
</comment>
<evidence type="ECO:0000313" key="3">
    <source>
        <dbReference type="EMBL" id="RQG92716.1"/>
    </source>
</evidence>
<feature type="transmembrane region" description="Helical" evidence="1">
    <location>
        <begin position="7"/>
        <end position="28"/>
    </location>
</feature>
<gene>
    <name evidence="3" type="ORF">EA462_00330</name>
</gene>
<evidence type="ECO:0000259" key="2">
    <source>
        <dbReference type="Pfam" id="PF26248"/>
    </source>
</evidence>
<keyword evidence="1" id="KW-0472">Membrane</keyword>
<keyword evidence="4" id="KW-1185">Reference proteome</keyword>
<proteinExistence type="predicted"/>
<evidence type="ECO:0000256" key="1">
    <source>
        <dbReference type="SAM" id="Phobius"/>
    </source>
</evidence>
<reference evidence="3 4" key="1">
    <citation type="submission" date="2018-10" db="EMBL/GenBank/DDBJ databases">
        <title>Natrarchaeobius chitinivorans gen. nov., sp. nov., and Natrarchaeobius haloalkaliphilus sp. nov., alkaliphilic, chitin-utilizing haloarchaea from hypersaline alkaline lakes.</title>
        <authorList>
            <person name="Sorokin D.Y."/>
            <person name="Elcheninov A.G."/>
            <person name="Kostrikina N.A."/>
            <person name="Bale N.J."/>
            <person name="Sinninghe Damste J.S."/>
            <person name="Khijniak T.V."/>
            <person name="Kublanov I.V."/>
            <person name="Toshchakov S.V."/>
        </authorList>
    </citation>
    <scope>NUCLEOTIDE SEQUENCE [LARGE SCALE GENOMIC DNA]</scope>
    <source>
        <strain evidence="3 4">AArcht-Sl</strain>
    </source>
</reference>
<dbReference type="RefSeq" id="WP_124176590.1">
    <property type="nucleotide sequence ID" value="NZ_REFY01000001.1"/>
</dbReference>
<keyword evidence="1" id="KW-1133">Transmembrane helix</keyword>
<organism evidence="3 4">
    <name type="scientific">Natrarchaeobius halalkaliphilus</name>
    <dbReference type="NCBI Taxonomy" id="1679091"/>
    <lineage>
        <taxon>Archaea</taxon>
        <taxon>Methanobacteriati</taxon>
        <taxon>Methanobacteriota</taxon>
        <taxon>Stenosarchaea group</taxon>
        <taxon>Halobacteria</taxon>
        <taxon>Halobacteriales</taxon>
        <taxon>Natrialbaceae</taxon>
        <taxon>Natrarchaeobius</taxon>
    </lineage>
</organism>
<accession>A0A3N6MFN2</accession>